<keyword evidence="2" id="KW-1185">Reference proteome</keyword>
<gene>
    <name evidence="1" type="ORF">MRB53_004017</name>
</gene>
<reference evidence="1 2" key="1">
    <citation type="journal article" date="2022" name="Hortic Res">
        <title>A haplotype resolved chromosomal level avocado genome allows analysis of novel avocado genes.</title>
        <authorList>
            <person name="Nath O."/>
            <person name="Fletcher S.J."/>
            <person name="Hayward A."/>
            <person name="Shaw L.M."/>
            <person name="Masouleh A.K."/>
            <person name="Furtado A."/>
            <person name="Henry R.J."/>
            <person name="Mitter N."/>
        </authorList>
    </citation>
    <scope>NUCLEOTIDE SEQUENCE [LARGE SCALE GENOMIC DNA]</scope>
    <source>
        <strain evidence="2">cv. Hass</strain>
    </source>
</reference>
<sequence>MAMQAIFNWDHVTTPWSSLSLPSSSPLMFAENIKWKKKEKKGKEKDEGSGRGRYVCAASSSNSTTPSPNYWDWWKPDKGAPAPCLSDILWPSAGAFAAMAILGKVDQLLSPKGLSMTIAPLGAVSAVLFATPNAPGARKYNMFVAQMGCAAIGVLALSAFGPGWLARSAALGASIGFMIWTRSVHPPAASLPILFIDGSKFHRLHLWYALFPGAAGCILLCLIQEMVSYLKDNCKF</sequence>
<name>A0ACC2MZE0_PERAE</name>
<protein>
    <submittedName>
        <fullName evidence="1">Uncharacterized protein</fullName>
    </submittedName>
</protein>
<accession>A0ACC2MZE0</accession>
<evidence type="ECO:0000313" key="1">
    <source>
        <dbReference type="EMBL" id="KAJ8650994.1"/>
    </source>
</evidence>
<evidence type="ECO:0000313" key="2">
    <source>
        <dbReference type="Proteomes" id="UP001234297"/>
    </source>
</evidence>
<dbReference type="Proteomes" id="UP001234297">
    <property type="component" value="Chromosome 1"/>
</dbReference>
<comment type="caution">
    <text evidence="1">The sequence shown here is derived from an EMBL/GenBank/DDBJ whole genome shotgun (WGS) entry which is preliminary data.</text>
</comment>
<organism evidence="1 2">
    <name type="scientific">Persea americana</name>
    <name type="common">Avocado</name>
    <dbReference type="NCBI Taxonomy" id="3435"/>
    <lineage>
        <taxon>Eukaryota</taxon>
        <taxon>Viridiplantae</taxon>
        <taxon>Streptophyta</taxon>
        <taxon>Embryophyta</taxon>
        <taxon>Tracheophyta</taxon>
        <taxon>Spermatophyta</taxon>
        <taxon>Magnoliopsida</taxon>
        <taxon>Magnoliidae</taxon>
        <taxon>Laurales</taxon>
        <taxon>Lauraceae</taxon>
        <taxon>Persea</taxon>
    </lineage>
</organism>
<dbReference type="EMBL" id="CM056809">
    <property type="protein sequence ID" value="KAJ8650994.1"/>
    <property type="molecule type" value="Genomic_DNA"/>
</dbReference>
<proteinExistence type="predicted"/>